<dbReference type="InterPro" id="IPR024692">
    <property type="entry name" value="PTS_EI"/>
</dbReference>
<evidence type="ECO:0000259" key="22">
    <source>
        <dbReference type="Pfam" id="PF02896"/>
    </source>
</evidence>
<dbReference type="Gene3D" id="3.20.20.60">
    <property type="entry name" value="Phosphoenolpyruvate-binding domains"/>
    <property type="match status" value="1"/>
</dbReference>
<dbReference type="EMBL" id="NOZP01000136">
    <property type="protein sequence ID" value="OYD14801.1"/>
    <property type="molecule type" value="Genomic_DNA"/>
</dbReference>
<reference evidence="24 25" key="1">
    <citation type="submission" date="2017-07" db="EMBL/GenBank/DDBJ databases">
        <title>Recovery of genomes from metagenomes via a dereplication, aggregation, and scoring strategy.</title>
        <authorList>
            <person name="Sieber C.M."/>
            <person name="Probst A.J."/>
            <person name="Sharrar A."/>
            <person name="Thomas B.C."/>
            <person name="Hess M."/>
            <person name="Tringe S.G."/>
            <person name="Banfield J.F."/>
        </authorList>
    </citation>
    <scope>NUCLEOTIDE SEQUENCE [LARGE SCALE GENOMIC DNA]</scope>
    <source>
        <strain evidence="24">JGI_Cruoil_03_51_56</strain>
    </source>
</reference>
<evidence type="ECO:0000313" key="25">
    <source>
        <dbReference type="Proteomes" id="UP000215559"/>
    </source>
</evidence>
<dbReference type="Pfam" id="PF02896">
    <property type="entry name" value="PEP-utilizers_C"/>
    <property type="match status" value="1"/>
</dbReference>
<feature type="binding site" evidence="20">
    <location>
        <position position="459"/>
    </location>
    <ligand>
        <name>Mg(2+)</name>
        <dbReference type="ChEBI" id="CHEBI:18420"/>
    </ligand>
</feature>
<dbReference type="Gene3D" id="1.10.274.10">
    <property type="entry name" value="PtsI, HPr-binding domain"/>
    <property type="match status" value="1"/>
</dbReference>
<keyword evidence="15 17" id="KW-0460">Magnesium</keyword>
<evidence type="ECO:0000256" key="7">
    <source>
        <dbReference type="ARBA" id="ARBA00016544"/>
    </source>
</evidence>
<evidence type="ECO:0000256" key="14">
    <source>
        <dbReference type="ARBA" id="ARBA00022777"/>
    </source>
</evidence>
<comment type="subcellular location">
    <subcellularLocation>
        <location evidence="4 17">Cytoplasm</location>
    </subcellularLocation>
</comment>
<evidence type="ECO:0000256" key="11">
    <source>
        <dbReference type="ARBA" id="ARBA00022679"/>
    </source>
</evidence>
<evidence type="ECO:0000256" key="17">
    <source>
        <dbReference type="PIRNR" id="PIRNR000732"/>
    </source>
</evidence>
<evidence type="ECO:0000256" key="16">
    <source>
        <dbReference type="ARBA" id="ARBA00033235"/>
    </source>
</evidence>
<proteinExistence type="inferred from homology"/>
<evidence type="ECO:0000256" key="13">
    <source>
        <dbReference type="ARBA" id="ARBA00022723"/>
    </source>
</evidence>
<accession>A0A235BRF2</accession>
<comment type="similarity">
    <text evidence="5 17">Belongs to the PEP-utilizing enzyme family.</text>
</comment>
<dbReference type="PIRSF" id="PIRSF000732">
    <property type="entry name" value="PTS_enzyme_I"/>
    <property type="match status" value="1"/>
</dbReference>
<dbReference type="AlphaFoldDB" id="A0A235BRF2"/>
<evidence type="ECO:0000256" key="5">
    <source>
        <dbReference type="ARBA" id="ARBA00007837"/>
    </source>
</evidence>
<dbReference type="GO" id="GO:0046872">
    <property type="term" value="F:metal ion binding"/>
    <property type="evidence" value="ECO:0007669"/>
    <property type="project" value="UniProtKB-KW"/>
</dbReference>
<dbReference type="NCBIfam" id="TIGR01417">
    <property type="entry name" value="PTS_I_fam"/>
    <property type="match status" value="1"/>
</dbReference>
<evidence type="ECO:0000256" key="18">
    <source>
        <dbReference type="PIRSR" id="PIRSR000732-1"/>
    </source>
</evidence>
<dbReference type="EC" id="2.7.3.9" evidence="6 17"/>
<dbReference type="InterPro" id="IPR050499">
    <property type="entry name" value="PEP-utilizing_PTS_enzyme"/>
</dbReference>
<sequence>MTHKREKILRGIPVSHGFAQGVAFVYRPYLPHLDEHVLEPDVLAGEVRRFQRAVKAAERELRRLHARVKREMGHDFAEFIDVQLALLADEEVLSETERFIRKRGRNAEFAYEETLKRLTRPMTKSDVPLFQERSMDVVDVSARVLRHLLGEELPSLYEVLPGSIIIARDLPPSEAALLDKEKISGLVLESGGKTSHTAIMAKAKEIPAVVGVESVCREASEGLPVLVDGYRGLAILNPTRKRLNAYKSDFELYQRHRQSLSLLVEQEPVTADGKMIDLSANIGFSAEARAALRYGARGVGLFRTEYIYLARRRPPTEDEQFEVFAEVAKMLNSRPVIVRTFDLGGDKVIPGYSESNPFLGWRGLRLCFDNVELFKGQLRAILRSSAFGNVKIMFPMVSALGELRRAKLLVDEAKRELRKQGVKFDEQLEIGVMVETPSAAIMADQLAQECSFLSIGSNDLTQYTLAVDRGNERVAELYDHFHPAVLQLIRQTIAAAHRHGIWVGLCGEFASDPLGILVLLGFGIDEMSVSPGLIPEAKNIIRTIDTQSAVEIMDDAMKLGTGLEVKRLLRRELRRRFPKLAEFLFELEMADSRNG</sequence>
<dbReference type="SUPFAM" id="SSF52009">
    <property type="entry name" value="Phosphohistidine domain"/>
    <property type="match status" value="1"/>
</dbReference>
<keyword evidence="10 17" id="KW-0762">Sugar transport</keyword>
<dbReference type="InterPro" id="IPR036618">
    <property type="entry name" value="PtsI_HPr-bd_sf"/>
</dbReference>
<evidence type="ECO:0000256" key="9">
    <source>
        <dbReference type="ARBA" id="ARBA00022490"/>
    </source>
</evidence>
<dbReference type="InterPro" id="IPR015813">
    <property type="entry name" value="Pyrv/PenolPyrv_kinase-like_dom"/>
</dbReference>
<name>A0A235BRF2_UNCW3</name>
<keyword evidence="11 17" id="KW-0808">Transferase</keyword>
<keyword evidence="9 17" id="KW-0963">Cytoplasm</keyword>
<comment type="function">
    <text evidence="3 17">General (non sugar-specific) component of the phosphoenolpyruvate-dependent sugar phosphotransferase system (sugar PTS). This major carbohydrate active-transport system catalyzes the phosphorylation of incoming sugar substrates concomitantly with their translocation across the cell membrane. Enzyme I transfers the phosphoryl group from phosphoenolpyruvate (PEP) to the phosphoryl carrier protein (HPr).</text>
</comment>
<feature type="domain" description="Phosphotransferase system enzyme I N-terminal" evidence="23">
    <location>
        <begin position="10"/>
        <end position="133"/>
    </location>
</feature>
<dbReference type="InterPro" id="IPR008279">
    <property type="entry name" value="PEP-util_enz_mobile_dom"/>
</dbReference>
<evidence type="ECO:0000256" key="10">
    <source>
        <dbReference type="ARBA" id="ARBA00022597"/>
    </source>
</evidence>
<dbReference type="SUPFAM" id="SSF47831">
    <property type="entry name" value="Enzyme I of the PEP:sugar phosphotransferase system HPr-binding (sub)domain"/>
    <property type="match status" value="1"/>
</dbReference>
<dbReference type="Pfam" id="PF00391">
    <property type="entry name" value="PEP-utilizers"/>
    <property type="match status" value="1"/>
</dbReference>
<organism evidence="24 25">
    <name type="scientific">candidate division WOR-3 bacterium JGI_Cruoil_03_51_56</name>
    <dbReference type="NCBI Taxonomy" id="1973747"/>
    <lineage>
        <taxon>Bacteria</taxon>
        <taxon>Bacteria division WOR-3</taxon>
    </lineage>
</organism>
<protein>
    <recommendedName>
        <fullName evidence="7 17">Phosphoenolpyruvate-protein phosphotransferase</fullName>
        <ecNumber evidence="6 17">2.7.3.9</ecNumber>
    </recommendedName>
    <alternativeName>
        <fullName evidence="16 17">Phosphotransferase system, enzyme I</fullName>
    </alternativeName>
</protein>
<dbReference type="Proteomes" id="UP000215559">
    <property type="component" value="Unassembled WGS sequence"/>
</dbReference>
<evidence type="ECO:0000256" key="3">
    <source>
        <dbReference type="ARBA" id="ARBA00002728"/>
    </source>
</evidence>
<dbReference type="SUPFAM" id="SSF51621">
    <property type="entry name" value="Phosphoenolpyruvate/pyruvate domain"/>
    <property type="match status" value="1"/>
</dbReference>
<evidence type="ECO:0000256" key="12">
    <source>
        <dbReference type="ARBA" id="ARBA00022683"/>
    </source>
</evidence>
<dbReference type="InterPro" id="IPR000121">
    <property type="entry name" value="PEP_util_C"/>
</dbReference>
<dbReference type="GO" id="GO:0009401">
    <property type="term" value="P:phosphoenolpyruvate-dependent sugar phosphotransferase system"/>
    <property type="evidence" value="ECO:0007669"/>
    <property type="project" value="UniProtKB-KW"/>
</dbReference>
<feature type="binding site" evidence="20">
    <location>
        <position position="435"/>
    </location>
    <ligand>
        <name>Mg(2+)</name>
        <dbReference type="ChEBI" id="CHEBI:18420"/>
    </ligand>
</feature>
<dbReference type="GO" id="GO:0005737">
    <property type="term" value="C:cytoplasm"/>
    <property type="evidence" value="ECO:0007669"/>
    <property type="project" value="UniProtKB-SubCell"/>
</dbReference>
<dbReference type="PROSITE" id="PS00742">
    <property type="entry name" value="PEP_ENZYMES_2"/>
    <property type="match status" value="1"/>
</dbReference>
<dbReference type="InterPro" id="IPR006318">
    <property type="entry name" value="PTS_EI-like"/>
</dbReference>
<dbReference type="Pfam" id="PF05524">
    <property type="entry name" value="PEP-utilisers_N"/>
    <property type="match status" value="1"/>
</dbReference>
<evidence type="ECO:0000259" key="23">
    <source>
        <dbReference type="Pfam" id="PF05524"/>
    </source>
</evidence>
<dbReference type="InterPro" id="IPR036637">
    <property type="entry name" value="Phosphohistidine_dom_sf"/>
</dbReference>
<feature type="domain" description="PEP-utilising enzyme mobile" evidence="21">
    <location>
        <begin position="161"/>
        <end position="232"/>
    </location>
</feature>
<evidence type="ECO:0000259" key="21">
    <source>
        <dbReference type="Pfam" id="PF00391"/>
    </source>
</evidence>
<dbReference type="GO" id="GO:0016301">
    <property type="term" value="F:kinase activity"/>
    <property type="evidence" value="ECO:0007669"/>
    <property type="project" value="UniProtKB-KW"/>
</dbReference>
<comment type="caution">
    <text evidence="24">The sequence shown here is derived from an EMBL/GenBank/DDBJ whole genome shotgun (WGS) entry which is preliminary data.</text>
</comment>
<feature type="binding site" evidence="19">
    <location>
        <position position="339"/>
    </location>
    <ligand>
        <name>phosphoenolpyruvate</name>
        <dbReference type="ChEBI" id="CHEBI:58702"/>
    </ligand>
</feature>
<gene>
    <name evidence="24" type="primary">ptsP</name>
    <name evidence="24" type="ORF">CH330_07565</name>
</gene>
<dbReference type="InterPro" id="IPR040442">
    <property type="entry name" value="Pyrv_kinase-like_dom_sf"/>
</dbReference>
<evidence type="ECO:0000256" key="2">
    <source>
        <dbReference type="ARBA" id="ARBA00001946"/>
    </source>
</evidence>
<evidence type="ECO:0000256" key="15">
    <source>
        <dbReference type="ARBA" id="ARBA00022842"/>
    </source>
</evidence>
<dbReference type="InterPro" id="IPR023151">
    <property type="entry name" value="PEP_util_CS"/>
</dbReference>
<feature type="active site" description="Tele-phosphohistidine intermediate" evidence="18">
    <location>
        <position position="196"/>
    </location>
</feature>
<feature type="binding site" evidence="19">
    <location>
        <begin position="458"/>
        <end position="459"/>
    </location>
    <ligand>
        <name>phosphoenolpyruvate</name>
        <dbReference type="ChEBI" id="CHEBI:58702"/>
    </ligand>
</feature>
<dbReference type="Gene3D" id="3.50.30.10">
    <property type="entry name" value="Phosphohistidine domain"/>
    <property type="match status" value="1"/>
</dbReference>
<dbReference type="PANTHER" id="PTHR46244">
    <property type="entry name" value="PHOSPHOENOLPYRUVATE-PROTEIN PHOSPHOTRANSFERASE"/>
    <property type="match status" value="1"/>
</dbReference>
<keyword evidence="14 17" id="KW-0418">Kinase</keyword>
<dbReference type="PANTHER" id="PTHR46244:SF3">
    <property type="entry name" value="PHOSPHOENOLPYRUVATE-PROTEIN PHOSPHOTRANSFERASE"/>
    <property type="match status" value="1"/>
</dbReference>
<evidence type="ECO:0000256" key="1">
    <source>
        <dbReference type="ARBA" id="ARBA00000683"/>
    </source>
</evidence>
<evidence type="ECO:0000256" key="6">
    <source>
        <dbReference type="ARBA" id="ARBA00012232"/>
    </source>
</evidence>
<evidence type="ECO:0000256" key="4">
    <source>
        <dbReference type="ARBA" id="ARBA00004496"/>
    </source>
</evidence>
<evidence type="ECO:0000256" key="20">
    <source>
        <dbReference type="PIRSR" id="PIRSR000732-3"/>
    </source>
</evidence>
<feature type="domain" description="PEP-utilising enzyme C-terminal" evidence="22">
    <location>
        <begin position="262"/>
        <end position="545"/>
    </location>
</feature>
<keyword evidence="13 17" id="KW-0479">Metal-binding</keyword>
<dbReference type="PRINTS" id="PR01736">
    <property type="entry name" value="PHPHTRNFRASE"/>
</dbReference>
<dbReference type="GO" id="GO:0008965">
    <property type="term" value="F:phosphoenolpyruvate-protein phosphotransferase activity"/>
    <property type="evidence" value="ECO:0007669"/>
    <property type="project" value="UniProtKB-EC"/>
</dbReference>
<comment type="catalytic activity">
    <reaction evidence="1 17">
        <text>L-histidyl-[protein] + phosphoenolpyruvate = N(pros)-phospho-L-histidyl-[protein] + pyruvate</text>
        <dbReference type="Rhea" id="RHEA:23880"/>
        <dbReference type="Rhea" id="RHEA-COMP:9745"/>
        <dbReference type="Rhea" id="RHEA-COMP:9746"/>
        <dbReference type="ChEBI" id="CHEBI:15361"/>
        <dbReference type="ChEBI" id="CHEBI:29979"/>
        <dbReference type="ChEBI" id="CHEBI:58702"/>
        <dbReference type="ChEBI" id="CHEBI:64837"/>
        <dbReference type="EC" id="2.7.3.9"/>
    </reaction>
</comment>
<feature type="binding site" evidence="19">
    <location>
        <position position="469"/>
    </location>
    <ligand>
        <name>phosphoenolpyruvate</name>
        <dbReference type="ChEBI" id="CHEBI:58702"/>
    </ligand>
</feature>
<evidence type="ECO:0000256" key="8">
    <source>
        <dbReference type="ARBA" id="ARBA00022448"/>
    </source>
</evidence>
<feature type="active site" description="Proton donor" evidence="18">
    <location>
        <position position="506"/>
    </location>
</feature>
<evidence type="ECO:0000256" key="19">
    <source>
        <dbReference type="PIRSR" id="PIRSR000732-2"/>
    </source>
</evidence>
<feature type="binding site" evidence="19">
    <location>
        <position position="303"/>
    </location>
    <ligand>
        <name>phosphoenolpyruvate</name>
        <dbReference type="ChEBI" id="CHEBI:58702"/>
    </ligand>
</feature>
<keyword evidence="24" id="KW-0670">Pyruvate</keyword>
<evidence type="ECO:0000313" key="24">
    <source>
        <dbReference type="EMBL" id="OYD14801.1"/>
    </source>
</evidence>
<keyword evidence="12 17" id="KW-0598">Phosphotransferase system</keyword>
<dbReference type="InterPro" id="IPR008731">
    <property type="entry name" value="PTS_EIN"/>
</dbReference>
<comment type="cofactor">
    <cofactor evidence="2 17 20">
        <name>Mg(2+)</name>
        <dbReference type="ChEBI" id="CHEBI:18420"/>
    </cofactor>
</comment>
<keyword evidence="8 17" id="KW-0813">Transport</keyword>